<keyword evidence="2" id="KW-0547">Nucleotide-binding</keyword>
<keyword evidence="6" id="KW-1185">Reference proteome</keyword>
<organism evidence="5 6">
    <name type="scientific">Aphanothece hegewaldii CCALA 016</name>
    <dbReference type="NCBI Taxonomy" id="2107694"/>
    <lineage>
        <taxon>Bacteria</taxon>
        <taxon>Bacillati</taxon>
        <taxon>Cyanobacteriota</taxon>
        <taxon>Cyanophyceae</taxon>
        <taxon>Oscillatoriophycideae</taxon>
        <taxon>Chroococcales</taxon>
        <taxon>Aphanothecaceae</taxon>
        <taxon>Aphanothece</taxon>
    </lineage>
</organism>
<dbReference type="RefSeq" id="WP_106459044.1">
    <property type="nucleotide sequence ID" value="NZ_PXOH01000039.1"/>
</dbReference>
<reference evidence="5 6" key="1">
    <citation type="submission" date="2018-03" db="EMBL/GenBank/DDBJ databases">
        <title>The ancient ancestry and fast evolution of plastids.</title>
        <authorList>
            <person name="Moore K.R."/>
            <person name="Magnabosco C."/>
            <person name="Momper L."/>
            <person name="Gold D.A."/>
            <person name="Bosak T."/>
            <person name="Fournier G.P."/>
        </authorList>
    </citation>
    <scope>NUCLEOTIDE SEQUENCE [LARGE SCALE GENOMIC DNA]</scope>
    <source>
        <strain evidence="5 6">CCALA 016</strain>
    </source>
</reference>
<evidence type="ECO:0000256" key="3">
    <source>
        <dbReference type="ARBA" id="ARBA00023204"/>
    </source>
</evidence>
<dbReference type="EMBL" id="PXOH01000039">
    <property type="protein sequence ID" value="PSF32098.1"/>
    <property type="molecule type" value="Genomic_DNA"/>
</dbReference>
<accession>A0A2T1LRZ5</accession>
<keyword evidence="1" id="KW-0227">DNA damage</keyword>
<dbReference type="GO" id="GO:0004386">
    <property type="term" value="F:helicase activity"/>
    <property type="evidence" value="ECO:0007669"/>
    <property type="project" value="UniProtKB-KW"/>
</dbReference>
<gene>
    <name evidence="5" type="ORF">C7H19_21890</name>
</gene>
<evidence type="ECO:0000259" key="4">
    <source>
        <dbReference type="Pfam" id="PF12705"/>
    </source>
</evidence>
<sequence length="273" mass="31792">MTAKIWSFASYNLWSLFSPPIGQEIWHCDHKRGFIKAKKNDAIVQELMAQDTSWQRIGLLGQQGVYEFHQDRDLLCSSYGVEQVAKILQLHQETVEIATRVIEILKNYYENPILRGKDIIKLSRGDEGYPEPILIQQGNYQFNLYAAIDCIFRELDGTLHILDFKTGKTDFDRRQGLVYLLAVQYLYPKQPAIASFYNLETNKWSEHITANPNQLKAIQTELVKIAKQHQQELWRYRKNPAEFNQIYPSNPGINCLYCQFKSICKFFISEVSA</sequence>
<dbReference type="Pfam" id="PF12705">
    <property type="entry name" value="PDDEXK_1"/>
    <property type="match status" value="1"/>
</dbReference>
<reference evidence="5 6" key="2">
    <citation type="submission" date="2018-03" db="EMBL/GenBank/DDBJ databases">
        <authorList>
            <person name="Keele B.F."/>
        </authorList>
    </citation>
    <scope>NUCLEOTIDE SEQUENCE [LARGE SCALE GENOMIC DNA]</scope>
    <source>
        <strain evidence="5 6">CCALA 016</strain>
    </source>
</reference>
<evidence type="ECO:0000256" key="1">
    <source>
        <dbReference type="ARBA" id="ARBA00022763"/>
    </source>
</evidence>
<proteinExistence type="predicted"/>
<comment type="caution">
    <text evidence="5">The sequence shown here is derived from an EMBL/GenBank/DDBJ whole genome shotgun (WGS) entry which is preliminary data.</text>
</comment>
<keyword evidence="3" id="KW-0234">DNA repair</keyword>
<name>A0A2T1LRZ5_9CHRO</name>
<dbReference type="OrthoDB" id="453958at2"/>
<dbReference type="Proteomes" id="UP000239001">
    <property type="component" value="Unassembled WGS sequence"/>
</dbReference>
<evidence type="ECO:0000313" key="5">
    <source>
        <dbReference type="EMBL" id="PSF32098.1"/>
    </source>
</evidence>
<keyword evidence="2" id="KW-0378">Hydrolase</keyword>
<dbReference type="InterPro" id="IPR038726">
    <property type="entry name" value="PDDEXK_AddAB-type"/>
</dbReference>
<dbReference type="GO" id="GO:0006281">
    <property type="term" value="P:DNA repair"/>
    <property type="evidence" value="ECO:0007669"/>
    <property type="project" value="UniProtKB-KW"/>
</dbReference>
<keyword evidence="2" id="KW-0067">ATP-binding</keyword>
<dbReference type="AlphaFoldDB" id="A0A2T1LRZ5"/>
<keyword evidence="2" id="KW-0347">Helicase</keyword>
<evidence type="ECO:0000256" key="2">
    <source>
        <dbReference type="ARBA" id="ARBA00022806"/>
    </source>
</evidence>
<dbReference type="Gene3D" id="3.90.320.10">
    <property type="match status" value="1"/>
</dbReference>
<protein>
    <recommendedName>
        <fullName evidence="4">PD-(D/E)XK endonuclease-like domain-containing protein</fullName>
    </recommendedName>
</protein>
<dbReference type="InterPro" id="IPR011604">
    <property type="entry name" value="PDDEXK-like_dom_sf"/>
</dbReference>
<evidence type="ECO:0000313" key="6">
    <source>
        <dbReference type="Proteomes" id="UP000239001"/>
    </source>
</evidence>
<feature type="domain" description="PD-(D/E)XK endonuclease-like" evidence="4">
    <location>
        <begin position="105"/>
        <end position="265"/>
    </location>
</feature>